<evidence type="ECO:0000256" key="1">
    <source>
        <dbReference type="SAM" id="Phobius"/>
    </source>
</evidence>
<keyword evidence="1" id="KW-0812">Transmembrane</keyword>
<feature type="transmembrane region" description="Helical" evidence="1">
    <location>
        <begin position="71"/>
        <end position="95"/>
    </location>
</feature>
<dbReference type="AlphaFoldDB" id="A0A238ZTU8"/>
<reference evidence="2 3" key="1">
    <citation type="submission" date="2017-06" db="EMBL/GenBank/DDBJ databases">
        <authorList>
            <person name="Kim H.J."/>
            <person name="Triplett B.A."/>
        </authorList>
    </citation>
    <scope>NUCLEOTIDE SEQUENCE [LARGE SCALE GENOMIC DNA]</scope>
    <source>
        <strain evidence="2 3">DSM 25597</strain>
    </source>
</reference>
<sequence>MSNEPITLSQVYFYMILVISTLIALIILFTSEDTKDTKRFYKFLKIAAGIGSIGILMEVIGWNYLCPFQCILFMFSPFIALIMVKSITYIFIHLFQKEPFAIYKNTLSDGIWTKNKGKLHHKRYYNLYSTVLLTAPILTFMFLFTFLKETSCT</sequence>
<proteinExistence type="predicted"/>
<dbReference type="Proteomes" id="UP000198379">
    <property type="component" value="Unassembled WGS sequence"/>
</dbReference>
<gene>
    <name evidence="2" type="ORF">SAMN06265376_103484</name>
</gene>
<evidence type="ECO:0000313" key="3">
    <source>
        <dbReference type="Proteomes" id="UP000198379"/>
    </source>
</evidence>
<organism evidence="2 3">
    <name type="scientific">Dokdonia pacifica</name>
    <dbReference type="NCBI Taxonomy" id="1627892"/>
    <lineage>
        <taxon>Bacteria</taxon>
        <taxon>Pseudomonadati</taxon>
        <taxon>Bacteroidota</taxon>
        <taxon>Flavobacteriia</taxon>
        <taxon>Flavobacteriales</taxon>
        <taxon>Flavobacteriaceae</taxon>
        <taxon>Dokdonia</taxon>
    </lineage>
</organism>
<keyword evidence="1" id="KW-1133">Transmembrane helix</keyword>
<keyword evidence="1" id="KW-0472">Membrane</keyword>
<dbReference type="EMBL" id="FZNY01000003">
    <property type="protein sequence ID" value="SNR86348.1"/>
    <property type="molecule type" value="Genomic_DNA"/>
</dbReference>
<accession>A0A238ZTU8</accession>
<name>A0A238ZTU8_9FLAO</name>
<protein>
    <submittedName>
        <fullName evidence="2">Uncharacterized protein</fullName>
    </submittedName>
</protein>
<feature type="transmembrane region" description="Helical" evidence="1">
    <location>
        <begin position="43"/>
        <end position="65"/>
    </location>
</feature>
<evidence type="ECO:0000313" key="2">
    <source>
        <dbReference type="EMBL" id="SNR86348.1"/>
    </source>
</evidence>
<keyword evidence="3" id="KW-1185">Reference proteome</keyword>
<feature type="transmembrane region" description="Helical" evidence="1">
    <location>
        <begin position="12"/>
        <end position="31"/>
    </location>
</feature>
<dbReference type="RefSeq" id="WP_089371785.1">
    <property type="nucleotide sequence ID" value="NZ_FZNY01000003.1"/>
</dbReference>
<feature type="transmembrane region" description="Helical" evidence="1">
    <location>
        <begin position="124"/>
        <end position="147"/>
    </location>
</feature>